<dbReference type="InterPro" id="IPR036390">
    <property type="entry name" value="WH_DNA-bd_sf"/>
</dbReference>
<feature type="compositionally biased region" description="Low complexity" evidence="1">
    <location>
        <begin position="1"/>
        <end position="11"/>
    </location>
</feature>
<dbReference type="Proteomes" id="UP000297866">
    <property type="component" value="Unassembled WGS sequence"/>
</dbReference>
<keyword evidence="3" id="KW-1185">Reference proteome</keyword>
<dbReference type="EMBL" id="SOEZ01000060">
    <property type="protein sequence ID" value="TFB48897.1"/>
    <property type="molecule type" value="Genomic_DNA"/>
</dbReference>
<dbReference type="InterPro" id="IPR011991">
    <property type="entry name" value="ArsR-like_HTH"/>
</dbReference>
<evidence type="ECO:0000313" key="3">
    <source>
        <dbReference type="Proteomes" id="UP000297866"/>
    </source>
</evidence>
<dbReference type="OrthoDB" id="3399802at2"/>
<organism evidence="2 3">
    <name type="scientific">Cryobacterium tagatosivorans</name>
    <dbReference type="NCBI Taxonomy" id="1259199"/>
    <lineage>
        <taxon>Bacteria</taxon>
        <taxon>Bacillati</taxon>
        <taxon>Actinomycetota</taxon>
        <taxon>Actinomycetes</taxon>
        <taxon>Micrococcales</taxon>
        <taxon>Microbacteriaceae</taxon>
        <taxon>Cryobacterium</taxon>
    </lineage>
</organism>
<sequence>METPTPTGTPTDTPPEATPLPRRVAAVTALADPARRALYELVTRNAEPIGRDAAAESVGLSRSTAAFHLERLAALGLVDVEYRRLSGRTGPGSGRPAKLYRRADAEISVSLPERHYDLAGDVLAGAIERSIETERPVRETLRAVAGEAGRSRGAASASLPLALAGNGFEPYADGDDLVLGNCPFHRLAQKHTDIVCELNYELVRGLADGCGDHDHAVASEPGAGRCCIRISRAEASVRGSSTT</sequence>
<dbReference type="Gene3D" id="1.10.10.10">
    <property type="entry name" value="Winged helix-like DNA-binding domain superfamily/Winged helix DNA-binding domain"/>
    <property type="match status" value="1"/>
</dbReference>
<dbReference type="InterPro" id="IPR036388">
    <property type="entry name" value="WH-like_DNA-bd_sf"/>
</dbReference>
<gene>
    <name evidence="2" type="ORF">E3O23_12580</name>
</gene>
<accession>A0A4R8UCA9</accession>
<reference evidence="2 3" key="1">
    <citation type="submission" date="2019-03" db="EMBL/GenBank/DDBJ databases">
        <title>Genomics of glacier-inhabiting Cryobacterium strains.</title>
        <authorList>
            <person name="Liu Q."/>
            <person name="Xin Y.-H."/>
        </authorList>
    </citation>
    <scope>NUCLEOTIDE SEQUENCE [LARGE SCALE GENOMIC DNA]</scope>
    <source>
        <strain evidence="2 3">Sr47</strain>
    </source>
</reference>
<evidence type="ECO:0000313" key="2">
    <source>
        <dbReference type="EMBL" id="TFB48897.1"/>
    </source>
</evidence>
<name>A0A4R8UCA9_9MICO</name>
<comment type="caution">
    <text evidence="2">The sequence shown here is derived from an EMBL/GenBank/DDBJ whole genome shotgun (WGS) entry which is preliminary data.</text>
</comment>
<proteinExistence type="predicted"/>
<evidence type="ECO:0000256" key="1">
    <source>
        <dbReference type="SAM" id="MobiDB-lite"/>
    </source>
</evidence>
<dbReference type="AlphaFoldDB" id="A0A4R8UCA9"/>
<dbReference type="SUPFAM" id="SSF46785">
    <property type="entry name" value="Winged helix' DNA-binding domain"/>
    <property type="match status" value="1"/>
</dbReference>
<protein>
    <submittedName>
        <fullName evidence="2">Transcriptional regulator</fullName>
    </submittedName>
</protein>
<dbReference type="RefSeq" id="WP_134491535.1">
    <property type="nucleotide sequence ID" value="NZ_SOEZ01000060.1"/>
</dbReference>
<feature type="region of interest" description="Disordered" evidence="1">
    <location>
        <begin position="1"/>
        <end position="20"/>
    </location>
</feature>
<dbReference type="CDD" id="cd00090">
    <property type="entry name" value="HTH_ARSR"/>
    <property type="match status" value="1"/>
</dbReference>